<evidence type="ECO:0000313" key="11">
    <source>
        <dbReference type="Proteomes" id="UP000426265"/>
    </source>
</evidence>
<dbReference type="ExpressionAtlas" id="A0A654ECD5">
    <property type="expression patterns" value="baseline and differential"/>
</dbReference>
<dbReference type="Proteomes" id="UP000426265">
    <property type="component" value="Unassembled WGS sequence"/>
</dbReference>
<protein>
    <submittedName>
        <fullName evidence="10">Uncharacterized protein</fullName>
    </submittedName>
</protein>
<dbReference type="EMBL" id="CACRSJ010000104">
    <property type="protein sequence ID" value="VYS46967.1"/>
    <property type="molecule type" value="Genomic_DNA"/>
</dbReference>
<evidence type="ECO:0000256" key="6">
    <source>
        <dbReference type="ARBA" id="ARBA00023157"/>
    </source>
</evidence>
<dbReference type="PANTHER" id="PTHR34270:SF3">
    <property type="entry name" value="PROTEIN RALF-LIKE 16-RELATED"/>
    <property type="match status" value="1"/>
</dbReference>
<reference evidence="10 11" key="1">
    <citation type="submission" date="2019-11" db="EMBL/GenBank/DDBJ databases">
        <authorList>
            <person name="Jiao W.-B."/>
            <person name="Schneeberger K."/>
        </authorList>
    </citation>
    <scope>NUCLEOTIDE SEQUENCE [LARGE SCALE GENOMIC DNA]</scope>
    <source>
        <strain evidence="11">cv. An-1</strain>
        <strain evidence="12">cv. C24</strain>
    </source>
</reference>
<dbReference type="GO" id="GO:0005576">
    <property type="term" value="C:extracellular region"/>
    <property type="evidence" value="ECO:0007669"/>
    <property type="project" value="UniProtKB-SubCell"/>
</dbReference>
<evidence type="ECO:0000256" key="5">
    <source>
        <dbReference type="ARBA" id="ARBA00022729"/>
    </source>
</evidence>
<comment type="similarity">
    <text evidence="2">Belongs to the plant rapid alkalinization factor (RALF) family.</text>
</comment>
<evidence type="ECO:0000313" key="10">
    <source>
        <dbReference type="EMBL" id="VYS46967.1"/>
    </source>
</evidence>
<dbReference type="Pfam" id="PF05498">
    <property type="entry name" value="RALF"/>
    <property type="match status" value="1"/>
</dbReference>
<evidence type="ECO:0000313" key="9">
    <source>
        <dbReference type="EMBL" id="CAA0235064.1"/>
    </source>
</evidence>
<evidence type="ECO:0000256" key="4">
    <source>
        <dbReference type="ARBA" id="ARBA00022702"/>
    </source>
</evidence>
<feature type="signal peptide" evidence="8">
    <location>
        <begin position="1"/>
        <end position="29"/>
    </location>
</feature>
<keyword evidence="5 8" id="KW-0732">Signal</keyword>
<feature type="chain" id="PRO_5036158774" evidence="8">
    <location>
        <begin position="30"/>
        <end position="90"/>
    </location>
</feature>
<evidence type="ECO:0000256" key="7">
    <source>
        <dbReference type="ARBA" id="ARBA00037228"/>
    </source>
</evidence>
<keyword evidence="3" id="KW-0964">Secreted</keyword>
<dbReference type="Proteomes" id="UP000434276">
    <property type="component" value="Unassembled WGS sequence"/>
</dbReference>
<sequence length="90" mass="10240">MSNLRGTNRFILVAVLVSFVFLSIMNAEARKEIGYPKQRFGEDRTNPYEEITPPIIGGCDPKNPQTCLPKQPANPYRRGCLKITRCQRDV</sequence>
<evidence type="ECO:0000256" key="2">
    <source>
        <dbReference type="ARBA" id="ARBA00009178"/>
    </source>
</evidence>
<evidence type="ECO:0000256" key="8">
    <source>
        <dbReference type="SAM" id="SignalP"/>
    </source>
</evidence>
<evidence type="ECO:0000313" key="12">
    <source>
        <dbReference type="Proteomes" id="UP000434276"/>
    </source>
</evidence>
<organism evidence="10 11">
    <name type="scientific">Arabidopsis thaliana</name>
    <name type="common">Mouse-ear cress</name>
    <dbReference type="NCBI Taxonomy" id="3702"/>
    <lineage>
        <taxon>Eukaryota</taxon>
        <taxon>Viridiplantae</taxon>
        <taxon>Streptophyta</taxon>
        <taxon>Embryophyta</taxon>
        <taxon>Tracheophyta</taxon>
        <taxon>Spermatophyta</taxon>
        <taxon>Magnoliopsida</taxon>
        <taxon>eudicotyledons</taxon>
        <taxon>Gunneridae</taxon>
        <taxon>Pentapetalae</taxon>
        <taxon>rosids</taxon>
        <taxon>malvids</taxon>
        <taxon>Brassicales</taxon>
        <taxon>Brassicaceae</taxon>
        <taxon>Camelineae</taxon>
        <taxon>Arabidopsis</taxon>
    </lineage>
</organism>
<evidence type="ECO:0000256" key="1">
    <source>
        <dbReference type="ARBA" id="ARBA00004613"/>
    </source>
</evidence>
<dbReference type="EMBL" id="CACSHJ010000087">
    <property type="protein sequence ID" value="CAA0235064.1"/>
    <property type="molecule type" value="Genomic_DNA"/>
</dbReference>
<name>A0A654ECD5_ARATH</name>
<dbReference type="InterPro" id="IPR008801">
    <property type="entry name" value="RALF"/>
</dbReference>
<keyword evidence="4" id="KW-0372">Hormone</keyword>
<comment type="function">
    <text evidence="7">Cell signaling peptide that may regulate plant stress, growth, and development. Mediates a rapid alkalinization of extracellular space by mediating a transient increase in the cytoplasmic Ca(2+) concentration leading to a calcium-dependent signaling events through a cell surface receptor and a concomitant activation of some intracellular mitogen-activated protein kinases.</text>
</comment>
<accession>A0A5S9VNX3</accession>
<evidence type="ECO:0000256" key="3">
    <source>
        <dbReference type="ARBA" id="ARBA00022525"/>
    </source>
</evidence>
<proteinExistence type="inferred from homology"/>
<accession>A0A654ECD5</accession>
<dbReference type="GO" id="GO:0005179">
    <property type="term" value="F:hormone activity"/>
    <property type="evidence" value="ECO:0007669"/>
    <property type="project" value="UniProtKB-KW"/>
</dbReference>
<keyword evidence="6" id="KW-1015">Disulfide bond</keyword>
<dbReference type="GO" id="GO:0040008">
    <property type="term" value="P:regulation of growth"/>
    <property type="evidence" value="ECO:0007669"/>
    <property type="project" value="UniProtKB-ARBA"/>
</dbReference>
<dbReference type="AlphaFoldDB" id="A0A654ECD5"/>
<comment type="subcellular location">
    <subcellularLocation>
        <location evidence="1">Secreted</location>
    </subcellularLocation>
</comment>
<gene>
    <name evidence="10" type="ORF">AN1_LOCUS2461</name>
    <name evidence="9" type="ORF">C24_LOCUS2372</name>
</gene>
<dbReference type="OrthoDB" id="1051028at2759"/>
<dbReference type="PANTHER" id="PTHR34270">
    <property type="entry name" value="PROTEIN RALF-LIKE 15-RELATED"/>
    <property type="match status" value="1"/>
</dbReference>